<evidence type="ECO:0000313" key="2">
    <source>
        <dbReference type="EMBL" id="GFX86829.1"/>
    </source>
</evidence>
<reference evidence="2" key="1">
    <citation type="submission" date="2020-08" db="EMBL/GenBank/DDBJ databases">
        <title>Multicomponent nature underlies the extraordinary mechanical properties of spider dragline silk.</title>
        <authorList>
            <person name="Kono N."/>
            <person name="Nakamura H."/>
            <person name="Mori M."/>
            <person name="Yoshida Y."/>
            <person name="Ohtoshi R."/>
            <person name="Malay A.D."/>
            <person name="Moran D.A.P."/>
            <person name="Tomita M."/>
            <person name="Numata K."/>
            <person name="Arakawa K."/>
        </authorList>
    </citation>
    <scope>NUCLEOTIDE SEQUENCE</scope>
</reference>
<name>A0A8X6R7E3_TRICX</name>
<feature type="region of interest" description="Disordered" evidence="1">
    <location>
        <begin position="55"/>
        <end position="78"/>
    </location>
</feature>
<evidence type="ECO:0000256" key="1">
    <source>
        <dbReference type="SAM" id="MobiDB-lite"/>
    </source>
</evidence>
<dbReference type="EMBL" id="BMAU01021014">
    <property type="protein sequence ID" value="GFX86829.1"/>
    <property type="molecule type" value="Genomic_DNA"/>
</dbReference>
<dbReference type="Proteomes" id="UP000887159">
    <property type="component" value="Unassembled WGS sequence"/>
</dbReference>
<keyword evidence="3" id="KW-1185">Reference proteome</keyword>
<evidence type="ECO:0000313" key="3">
    <source>
        <dbReference type="Proteomes" id="UP000887159"/>
    </source>
</evidence>
<organism evidence="2 3">
    <name type="scientific">Trichonephila clavipes</name>
    <name type="common">Golden silk orbweaver</name>
    <name type="synonym">Nephila clavipes</name>
    <dbReference type="NCBI Taxonomy" id="2585209"/>
    <lineage>
        <taxon>Eukaryota</taxon>
        <taxon>Metazoa</taxon>
        <taxon>Ecdysozoa</taxon>
        <taxon>Arthropoda</taxon>
        <taxon>Chelicerata</taxon>
        <taxon>Arachnida</taxon>
        <taxon>Araneae</taxon>
        <taxon>Araneomorphae</taxon>
        <taxon>Entelegynae</taxon>
        <taxon>Araneoidea</taxon>
        <taxon>Nephilidae</taxon>
        <taxon>Trichonephila</taxon>
    </lineage>
</organism>
<comment type="caution">
    <text evidence="2">The sequence shown here is derived from an EMBL/GenBank/DDBJ whole genome shotgun (WGS) entry which is preliminary data.</text>
</comment>
<feature type="region of interest" description="Disordered" evidence="1">
    <location>
        <begin position="1"/>
        <end position="20"/>
    </location>
</feature>
<gene>
    <name evidence="2" type="ORF">TNCV_3751021</name>
</gene>
<proteinExistence type="predicted"/>
<feature type="compositionally biased region" description="Basic and acidic residues" evidence="1">
    <location>
        <begin position="1"/>
        <end position="11"/>
    </location>
</feature>
<accession>A0A8X6R7E3</accession>
<dbReference type="AlphaFoldDB" id="A0A8X6R7E3"/>
<protein>
    <submittedName>
        <fullName evidence="2">Uncharacterized protein</fullName>
    </submittedName>
</protein>
<sequence length="112" mass="12718">MDGSLRTRDDAFGNEENTENTSRIVDFPTVSWEEFVTVDDDNVCTAPIMADRVNSKHKKYHDSDDENEKNNAAPVPTTSEMMNIMKSGHSYLDTHSTIIKWMKSNNLLTICC</sequence>